<sequence length="166" mass="19068">MTIISRQAVVGESEVEYKQLTLPGLPEIDKEETEINVKEALDLARDFIRMGFHPGIEASTTANYSLVPPTQTNAFHSSTENTDIKNISIEERKNHVQRVLNATKRLSKKEKQIIMTRWFGEDDITDIEAYTELEMSHATYYKYRGKAFYRLAFALKIEAFKNAETS</sequence>
<evidence type="ECO:0000313" key="2">
    <source>
        <dbReference type="Proteomes" id="UP000239759"/>
    </source>
</evidence>
<organism evidence="1 2">
    <name type="scientific">Brevibacillus laterosporus</name>
    <name type="common">Bacillus laterosporus</name>
    <dbReference type="NCBI Taxonomy" id="1465"/>
    <lineage>
        <taxon>Bacteria</taxon>
        <taxon>Bacillati</taxon>
        <taxon>Bacillota</taxon>
        <taxon>Bacilli</taxon>
        <taxon>Bacillales</taxon>
        <taxon>Paenibacillaceae</taxon>
        <taxon>Brevibacillus</taxon>
    </lineage>
</organism>
<comment type="caution">
    <text evidence="1">The sequence shown here is derived from an EMBL/GenBank/DDBJ whole genome shotgun (WGS) entry which is preliminary data.</text>
</comment>
<reference evidence="1 2" key="1">
    <citation type="submission" date="2018-02" db="EMBL/GenBank/DDBJ databases">
        <title>Comparative analysis of genomes of three Brevibacillus laterosporus strains producers of potent antimicrobials isolated from silage.</title>
        <authorList>
            <person name="Kojic M."/>
            <person name="Miljkovic M."/>
            <person name="Studholme D."/>
            <person name="Filipic B."/>
        </authorList>
    </citation>
    <scope>NUCLEOTIDE SEQUENCE [LARGE SCALE GENOMIC DNA]</scope>
    <source>
        <strain evidence="1 2">BGSP11</strain>
    </source>
</reference>
<dbReference type="InterPro" id="IPR006524">
    <property type="entry name" value="ArpU-like"/>
</dbReference>
<gene>
    <name evidence="1" type="ORF">C4A77_07495</name>
</gene>
<accession>A0AAP8QF20</accession>
<dbReference type="NCBIfam" id="TIGR01637">
    <property type="entry name" value="phage_arpU"/>
    <property type="match status" value="1"/>
</dbReference>
<dbReference type="EMBL" id="PRKQ01000006">
    <property type="protein sequence ID" value="PPB08670.1"/>
    <property type="molecule type" value="Genomic_DNA"/>
</dbReference>
<evidence type="ECO:0000313" key="1">
    <source>
        <dbReference type="EMBL" id="PPB08670.1"/>
    </source>
</evidence>
<protein>
    <submittedName>
        <fullName evidence="1">Transcriptional regulator</fullName>
    </submittedName>
</protein>
<dbReference type="Proteomes" id="UP000239759">
    <property type="component" value="Unassembled WGS sequence"/>
</dbReference>
<dbReference type="AlphaFoldDB" id="A0AAP8QF20"/>
<name>A0AAP8QF20_BRELA</name>
<proteinExistence type="predicted"/>